<dbReference type="PIRSF" id="PIRSF018005">
    <property type="entry name" value="UCP018005"/>
    <property type="match status" value="1"/>
</dbReference>
<protein>
    <submittedName>
        <fullName evidence="4">ABC transporter ATP-binding protein</fullName>
    </submittedName>
</protein>
<dbReference type="AlphaFoldDB" id="A0A3B0RNY4"/>
<reference evidence="4" key="1">
    <citation type="submission" date="2018-06" db="EMBL/GenBank/DDBJ databases">
        <authorList>
            <person name="Zhirakovskaya E."/>
        </authorList>
    </citation>
    <scope>NUCLEOTIDE SEQUENCE</scope>
</reference>
<dbReference type="GO" id="GO:0008168">
    <property type="term" value="F:methyltransferase activity"/>
    <property type="evidence" value="ECO:0007669"/>
    <property type="project" value="UniProtKB-KW"/>
</dbReference>
<keyword evidence="1" id="KW-0489">Methyltransferase</keyword>
<name>A0A3B0RNY4_9ZZZZ</name>
<dbReference type="GO" id="GO:0032259">
    <property type="term" value="P:methylation"/>
    <property type="evidence" value="ECO:0007669"/>
    <property type="project" value="UniProtKB-KW"/>
</dbReference>
<evidence type="ECO:0000313" key="4">
    <source>
        <dbReference type="EMBL" id="VAV95000.1"/>
    </source>
</evidence>
<evidence type="ECO:0000256" key="1">
    <source>
        <dbReference type="ARBA" id="ARBA00022603"/>
    </source>
</evidence>
<dbReference type="InterPro" id="IPR019257">
    <property type="entry name" value="MeTrfase_dom"/>
</dbReference>
<keyword evidence="4" id="KW-0547">Nucleotide-binding</keyword>
<dbReference type="SUPFAM" id="SSF53335">
    <property type="entry name" value="S-adenosyl-L-methionine-dependent methyltransferases"/>
    <property type="match status" value="1"/>
</dbReference>
<keyword evidence="4" id="KW-0067">ATP-binding</keyword>
<proteinExistence type="predicted"/>
<sequence>MSHEERFTLEWLSEPADFKSQLIRDVRSGLIAKERSLPSIYFYDDHGSELFEEITRLPEYYLTRAEAEILETHADDLISTFRPVEMMEIGAGFARKTRILLDAMHTEGTGDCYVPVDVSDLALKHAGDSLTATYPWLKVRAYVGDFLSDLHRVPRTGRRIVTFLGSTIGNLPPDERPRFLAEVAGSIESDDAFLLGVDLVKDEATMVAAYSDTQGVSAAFNKNILAVINRHLGGDFPLDAFAHETRFEPDTMCMKQSLRALRDVTVRLTDIDLTIRISEGESIHTEWSCKFTKESVARQLETAGLTVTEILTDRQDRFALVVATR</sequence>
<keyword evidence="2" id="KW-0808">Transferase</keyword>
<evidence type="ECO:0000256" key="2">
    <source>
        <dbReference type="ARBA" id="ARBA00022679"/>
    </source>
</evidence>
<dbReference type="Pfam" id="PF10017">
    <property type="entry name" value="Methyltransf_33"/>
    <property type="match status" value="1"/>
</dbReference>
<organism evidence="4">
    <name type="scientific">hydrothermal vent metagenome</name>
    <dbReference type="NCBI Taxonomy" id="652676"/>
    <lineage>
        <taxon>unclassified sequences</taxon>
        <taxon>metagenomes</taxon>
        <taxon>ecological metagenomes</taxon>
    </lineage>
</organism>
<accession>A0A3B0RNY4</accession>
<gene>
    <name evidence="4" type="ORF">MNBD_ACTINO01-748</name>
</gene>
<dbReference type="NCBIfam" id="TIGR03438">
    <property type="entry name" value="egtD_ergothio"/>
    <property type="match status" value="1"/>
</dbReference>
<dbReference type="InterPro" id="IPR035094">
    <property type="entry name" value="EgtD"/>
</dbReference>
<feature type="domain" description="Histidine-specific methyltransferase SAM-dependent" evidence="3">
    <location>
        <begin position="24"/>
        <end position="324"/>
    </location>
</feature>
<dbReference type="InterPro" id="IPR017804">
    <property type="entry name" value="MeTrfase_EgtD-like"/>
</dbReference>
<dbReference type="EMBL" id="UOEI01000136">
    <property type="protein sequence ID" value="VAV95000.1"/>
    <property type="molecule type" value="Genomic_DNA"/>
</dbReference>
<dbReference type="InterPro" id="IPR029063">
    <property type="entry name" value="SAM-dependent_MTases_sf"/>
</dbReference>
<dbReference type="PANTHER" id="PTHR43397:SF1">
    <property type="entry name" value="ERGOTHIONEINE BIOSYNTHESIS PROTEIN 1"/>
    <property type="match status" value="1"/>
</dbReference>
<dbReference type="GO" id="GO:0005524">
    <property type="term" value="F:ATP binding"/>
    <property type="evidence" value="ECO:0007669"/>
    <property type="project" value="UniProtKB-KW"/>
</dbReference>
<dbReference type="InterPro" id="IPR051128">
    <property type="entry name" value="EgtD_Methyltrsf_superfamily"/>
</dbReference>
<dbReference type="PANTHER" id="PTHR43397">
    <property type="entry name" value="ERGOTHIONEINE BIOSYNTHESIS PROTEIN 1"/>
    <property type="match status" value="1"/>
</dbReference>
<evidence type="ECO:0000259" key="3">
    <source>
        <dbReference type="Pfam" id="PF10017"/>
    </source>
</evidence>
<dbReference type="Gene3D" id="3.40.50.150">
    <property type="entry name" value="Vaccinia Virus protein VP39"/>
    <property type="match status" value="1"/>
</dbReference>